<dbReference type="SUPFAM" id="SSF55729">
    <property type="entry name" value="Acyl-CoA N-acyltransferases (Nat)"/>
    <property type="match status" value="1"/>
</dbReference>
<dbReference type="PROSITE" id="PS51186">
    <property type="entry name" value="GNAT"/>
    <property type="match status" value="1"/>
</dbReference>
<dbReference type="GO" id="GO:0016747">
    <property type="term" value="F:acyltransferase activity, transferring groups other than amino-acyl groups"/>
    <property type="evidence" value="ECO:0007669"/>
    <property type="project" value="InterPro"/>
</dbReference>
<dbReference type="AlphaFoldDB" id="A0A5C5WKJ0"/>
<evidence type="ECO:0000313" key="2">
    <source>
        <dbReference type="EMBL" id="TWT50635.1"/>
    </source>
</evidence>
<dbReference type="Proteomes" id="UP000316598">
    <property type="component" value="Unassembled WGS sequence"/>
</dbReference>
<keyword evidence="3" id="KW-1185">Reference proteome</keyword>
<dbReference type="GO" id="GO:0016301">
    <property type="term" value="F:kinase activity"/>
    <property type="evidence" value="ECO:0007669"/>
    <property type="project" value="UniProtKB-KW"/>
</dbReference>
<dbReference type="PANTHER" id="PTHR43792:SF1">
    <property type="entry name" value="N-ACETYLTRANSFERASE DOMAIN-CONTAINING PROTEIN"/>
    <property type="match status" value="1"/>
</dbReference>
<organism evidence="2 3">
    <name type="scientific">Rubripirellula amarantea</name>
    <dbReference type="NCBI Taxonomy" id="2527999"/>
    <lineage>
        <taxon>Bacteria</taxon>
        <taxon>Pseudomonadati</taxon>
        <taxon>Planctomycetota</taxon>
        <taxon>Planctomycetia</taxon>
        <taxon>Pirellulales</taxon>
        <taxon>Pirellulaceae</taxon>
        <taxon>Rubripirellula</taxon>
    </lineage>
</organism>
<dbReference type="PANTHER" id="PTHR43792">
    <property type="entry name" value="GNAT FAMILY, PUTATIVE (AFU_ORTHOLOGUE AFUA_3G00765)-RELATED-RELATED"/>
    <property type="match status" value="1"/>
</dbReference>
<proteinExistence type="predicted"/>
<reference evidence="2 3" key="1">
    <citation type="submission" date="2019-02" db="EMBL/GenBank/DDBJ databases">
        <title>Deep-cultivation of Planctomycetes and their phenomic and genomic characterization uncovers novel biology.</title>
        <authorList>
            <person name="Wiegand S."/>
            <person name="Jogler M."/>
            <person name="Boedeker C."/>
            <person name="Pinto D."/>
            <person name="Vollmers J."/>
            <person name="Rivas-Marin E."/>
            <person name="Kohn T."/>
            <person name="Peeters S.H."/>
            <person name="Heuer A."/>
            <person name="Rast P."/>
            <person name="Oberbeckmann S."/>
            <person name="Bunk B."/>
            <person name="Jeske O."/>
            <person name="Meyerdierks A."/>
            <person name="Storesund J.E."/>
            <person name="Kallscheuer N."/>
            <person name="Luecker S."/>
            <person name="Lage O.M."/>
            <person name="Pohl T."/>
            <person name="Merkel B.J."/>
            <person name="Hornburger P."/>
            <person name="Mueller R.-W."/>
            <person name="Bruemmer F."/>
            <person name="Labrenz M."/>
            <person name="Spormann A.M."/>
            <person name="Op Den Camp H."/>
            <person name="Overmann J."/>
            <person name="Amann R."/>
            <person name="Jetten M.S.M."/>
            <person name="Mascher T."/>
            <person name="Medema M.H."/>
            <person name="Devos D.P."/>
            <person name="Kaster A.-K."/>
            <person name="Ovreas L."/>
            <person name="Rohde M."/>
            <person name="Galperin M.Y."/>
            <person name="Jogler C."/>
        </authorList>
    </citation>
    <scope>NUCLEOTIDE SEQUENCE [LARGE SCALE GENOMIC DNA]</scope>
    <source>
        <strain evidence="2 3">Pla22</strain>
    </source>
</reference>
<dbReference type="OrthoDB" id="9795206at2"/>
<accession>A0A5C5WKJ0</accession>
<sequence length="178" mass="19922">MNEPASHRTGPETQRLLHRAFTVEDAVVAFELNSNPDVMRYTGDTSLKNVAEARRFIANYPDFERYGFGRWACVLKESQTVIGFCGLKYLRDLDVVDVGYRFLPQYWGQGLATEACMASLDFGFSKLGLARIFAFVIPANVGSVRVLAKSGMQVDSEFDCDGIATHRYVKHRPTSAHS</sequence>
<dbReference type="InterPro" id="IPR016181">
    <property type="entry name" value="Acyl_CoA_acyltransferase"/>
</dbReference>
<comment type="caution">
    <text evidence="2">The sequence shown here is derived from an EMBL/GenBank/DDBJ whole genome shotgun (WGS) entry which is preliminary data.</text>
</comment>
<dbReference type="Pfam" id="PF13302">
    <property type="entry name" value="Acetyltransf_3"/>
    <property type="match status" value="1"/>
</dbReference>
<protein>
    <submittedName>
        <fullName evidence="2">Anhydro-N-acetylmuramic acid kinase</fullName>
    </submittedName>
</protein>
<dbReference type="EMBL" id="SJPI01000002">
    <property type="protein sequence ID" value="TWT50635.1"/>
    <property type="molecule type" value="Genomic_DNA"/>
</dbReference>
<keyword evidence="2" id="KW-0808">Transferase</keyword>
<feature type="domain" description="N-acetyltransferase" evidence="1">
    <location>
        <begin position="16"/>
        <end position="174"/>
    </location>
</feature>
<dbReference type="RefSeq" id="WP_146515831.1">
    <property type="nucleotide sequence ID" value="NZ_SJPI01000002.1"/>
</dbReference>
<dbReference type="InterPro" id="IPR000182">
    <property type="entry name" value="GNAT_dom"/>
</dbReference>
<name>A0A5C5WKJ0_9BACT</name>
<keyword evidence="2" id="KW-0418">Kinase</keyword>
<evidence type="ECO:0000259" key="1">
    <source>
        <dbReference type="PROSITE" id="PS51186"/>
    </source>
</evidence>
<evidence type="ECO:0000313" key="3">
    <source>
        <dbReference type="Proteomes" id="UP000316598"/>
    </source>
</evidence>
<dbReference type="InterPro" id="IPR051531">
    <property type="entry name" value="N-acetyltransferase"/>
</dbReference>
<gene>
    <name evidence="2" type="ORF">Pla22_33780</name>
</gene>
<dbReference type="Gene3D" id="3.40.630.30">
    <property type="match status" value="1"/>
</dbReference>